<reference evidence="2 3" key="1">
    <citation type="submission" date="2018-04" db="EMBL/GenBank/DDBJ databases">
        <title>The genome of golden apple snail Pomacea canaliculata provides insight into stress tolerance and invasive adaptation.</title>
        <authorList>
            <person name="Liu C."/>
            <person name="Liu B."/>
            <person name="Ren Y."/>
            <person name="Zhang Y."/>
            <person name="Wang H."/>
            <person name="Li S."/>
            <person name="Jiang F."/>
            <person name="Yin L."/>
            <person name="Zhang G."/>
            <person name="Qian W."/>
            <person name="Fan W."/>
        </authorList>
    </citation>
    <scope>NUCLEOTIDE SEQUENCE [LARGE SCALE GENOMIC DNA]</scope>
    <source>
        <strain evidence="2">SZHN2017</strain>
        <tissue evidence="2">Muscle</tissue>
    </source>
</reference>
<sequence>MELRSAENRTDSERRPLAVLFGWLQAKKRHINKYGNLYLSKGFDVVTVQVPPSQVLWPRHTQAKISKLLSLLQEISKPSRPIVTHGFSVGGYLYGEMLLKLEQQPDKYADIRSRLVGQVFDSPVDFEGVPRGFSNVLVSNPLLRSTLRKLLETYLKVMQSQVTNHYLQSSKAFHNNSLDLPSLFLYSRIDPIGVAEIIEGVMDKWQKKGVAVSHKCWERTPHVSHFHHHPDQYVEALITFLESLGFFTPEQQELEREKDLQGKQQASTVSGVIRE</sequence>
<dbReference type="InterPro" id="IPR008547">
    <property type="entry name" value="DUF829_TMEM53"/>
</dbReference>
<dbReference type="InterPro" id="IPR029058">
    <property type="entry name" value="AB_hydrolase_fold"/>
</dbReference>
<dbReference type="Proteomes" id="UP000245119">
    <property type="component" value="Linkage Group LG3"/>
</dbReference>
<dbReference type="PANTHER" id="PTHR20908">
    <property type="entry name" value="LD15586P"/>
    <property type="match status" value="1"/>
</dbReference>
<organism evidence="2 3">
    <name type="scientific">Pomacea canaliculata</name>
    <name type="common">Golden apple snail</name>
    <dbReference type="NCBI Taxonomy" id="400727"/>
    <lineage>
        <taxon>Eukaryota</taxon>
        <taxon>Metazoa</taxon>
        <taxon>Spiralia</taxon>
        <taxon>Lophotrochozoa</taxon>
        <taxon>Mollusca</taxon>
        <taxon>Gastropoda</taxon>
        <taxon>Caenogastropoda</taxon>
        <taxon>Architaenioglossa</taxon>
        <taxon>Ampullarioidea</taxon>
        <taxon>Ampullariidae</taxon>
        <taxon>Pomacea</taxon>
    </lineage>
</organism>
<dbReference type="EMBL" id="PZQS01000003">
    <property type="protein sequence ID" value="PVD33301.1"/>
    <property type="molecule type" value="Genomic_DNA"/>
</dbReference>
<dbReference type="PANTHER" id="PTHR20908:SF1">
    <property type="entry name" value="LD15586P"/>
    <property type="match status" value="1"/>
</dbReference>
<evidence type="ECO:0000313" key="2">
    <source>
        <dbReference type="EMBL" id="PVD33301.1"/>
    </source>
</evidence>
<dbReference type="Pfam" id="PF05705">
    <property type="entry name" value="DUF829"/>
    <property type="match status" value="1"/>
</dbReference>
<evidence type="ECO:0000256" key="1">
    <source>
        <dbReference type="SAM" id="MobiDB-lite"/>
    </source>
</evidence>
<evidence type="ECO:0000313" key="3">
    <source>
        <dbReference type="Proteomes" id="UP000245119"/>
    </source>
</evidence>
<accession>A0A2T7PIP7</accession>
<dbReference type="OrthoDB" id="77878at2759"/>
<dbReference type="Gene3D" id="3.40.50.1820">
    <property type="entry name" value="alpha/beta hydrolase"/>
    <property type="match status" value="1"/>
</dbReference>
<gene>
    <name evidence="2" type="ORF">C0Q70_04554</name>
</gene>
<feature type="region of interest" description="Disordered" evidence="1">
    <location>
        <begin position="255"/>
        <end position="275"/>
    </location>
</feature>
<proteinExistence type="predicted"/>
<protein>
    <submittedName>
        <fullName evidence="2">Uncharacterized protein</fullName>
    </submittedName>
</protein>
<dbReference type="SUPFAM" id="SSF53474">
    <property type="entry name" value="alpha/beta-Hydrolases"/>
    <property type="match status" value="1"/>
</dbReference>
<dbReference type="AlphaFoldDB" id="A0A2T7PIP7"/>
<dbReference type="GO" id="GO:0017171">
    <property type="term" value="F:serine hydrolase activity"/>
    <property type="evidence" value="ECO:0007669"/>
    <property type="project" value="TreeGrafter"/>
</dbReference>
<name>A0A2T7PIP7_POMCA</name>
<feature type="compositionally biased region" description="Polar residues" evidence="1">
    <location>
        <begin position="262"/>
        <end position="275"/>
    </location>
</feature>
<comment type="caution">
    <text evidence="2">The sequence shown here is derived from an EMBL/GenBank/DDBJ whole genome shotgun (WGS) entry which is preliminary data.</text>
</comment>
<keyword evidence="3" id="KW-1185">Reference proteome</keyword>